<keyword evidence="3" id="KW-0418">Kinase</keyword>
<keyword evidence="4" id="KW-0067">ATP-binding</keyword>
<evidence type="ECO:0000256" key="1">
    <source>
        <dbReference type="ARBA" id="ARBA00022679"/>
    </source>
</evidence>
<dbReference type="InterPro" id="IPR004007">
    <property type="entry name" value="DhaL_dom"/>
</dbReference>
<dbReference type="SMART" id="SM01120">
    <property type="entry name" value="Dak2"/>
    <property type="match status" value="1"/>
</dbReference>
<accession>A0A7S0ZYZ6</accession>
<dbReference type="SUPFAM" id="SSF101473">
    <property type="entry name" value="DhaL-like"/>
    <property type="match status" value="1"/>
</dbReference>
<dbReference type="GO" id="GO:0005524">
    <property type="term" value="F:ATP binding"/>
    <property type="evidence" value="ECO:0007669"/>
    <property type="project" value="UniProtKB-KW"/>
</dbReference>
<evidence type="ECO:0000256" key="4">
    <source>
        <dbReference type="ARBA" id="ARBA00022840"/>
    </source>
</evidence>
<evidence type="ECO:0000256" key="3">
    <source>
        <dbReference type="ARBA" id="ARBA00022777"/>
    </source>
</evidence>
<feature type="domain" description="DhaL" evidence="5">
    <location>
        <begin position="61"/>
        <end position="254"/>
    </location>
</feature>
<feature type="domain" description="DhaK" evidence="6">
    <location>
        <begin position="1"/>
        <end position="28"/>
    </location>
</feature>
<dbReference type="InterPro" id="IPR004006">
    <property type="entry name" value="DhaK_dom"/>
</dbReference>
<reference evidence="7" key="1">
    <citation type="submission" date="2021-01" db="EMBL/GenBank/DDBJ databases">
        <authorList>
            <person name="Corre E."/>
            <person name="Pelletier E."/>
            <person name="Niang G."/>
            <person name="Scheremetjew M."/>
            <person name="Finn R."/>
            <person name="Kale V."/>
            <person name="Holt S."/>
            <person name="Cochrane G."/>
            <person name="Meng A."/>
            <person name="Brown T."/>
            <person name="Cohen L."/>
        </authorList>
    </citation>
    <scope>NUCLEOTIDE SEQUENCE</scope>
</reference>
<evidence type="ECO:0000259" key="6">
    <source>
        <dbReference type="PROSITE" id="PS51481"/>
    </source>
</evidence>
<name>A0A7S0ZYZ6_NOCSC</name>
<dbReference type="GO" id="GO:0004371">
    <property type="term" value="F:glycerone kinase activity"/>
    <property type="evidence" value="ECO:0007669"/>
    <property type="project" value="InterPro"/>
</dbReference>
<dbReference type="GO" id="GO:0005829">
    <property type="term" value="C:cytosol"/>
    <property type="evidence" value="ECO:0007669"/>
    <property type="project" value="TreeGrafter"/>
</dbReference>
<dbReference type="PROSITE" id="PS51480">
    <property type="entry name" value="DHAL"/>
    <property type="match status" value="1"/>
</dbReference>
<dbReference type="PROSITE" id="PS51481">
    <property type="entry name" value="DHAK"/>
    <property type="match status" value="1"/>
</dbReference>
<dbReference type="InterPro" id="IPR050861">
    <property type="entry name" value="Dihydroxyacetone_Kinase"/>
</dbReference>
<evidence type="ECO:0000256" key="2">
    <source>
        <dbReference type="ARBA" id="ARBA00022741"/>
    </source>
</evidence>
<dbReference type="PANTHER" id="PTHR28629:SF4">
    <property type="entry name" value="TRIOKINASE_FMN CYCLASE"/>
    <property type="match status" value="1"/>
</dbReference>
<dbReference type="FunFam" id="1.25.40.340:FF:000002">
    <property type="entry name" value="Dihydroxyacetone kinase, L subunit"/>
    <property type="match status" value="1"/>
</dbReference>
<gene>
    <name evidence="7" type="ORF">NSCI0253_LOCUS11553</name>
</gene>
<keyword evidence="1" id="KW-0808">Transferase</keyword>
<dbReference type="Pfam" id="PF02734">
    <property type="entry name" value="Dak2"/>
    <property type="match status" value="1"/>
</dbReference>
<dbReference type="AlphaFoldDB" id="A0A7S0ZYZ6"/>
<evidence type="ECO:0008006" key="8">
    <source>
        <dbReference type="Google" id="ProtNLM"/>
    </source>
</evidence>
<dbReference type="PANTHER" id="PTHR28629">
    <property type="entry name" value="TRIOKINASE/FMN CYCLASE"/>
    <property type="match status" value="1"/>
</dbReference>
<dbReference type="InterPro" id="IPR036117">
    <property type="entry name" value="DhaL_dom_sf"/>
</dbReference>
<evidence type="ECO:0000259" key="5">
    <source>
        <dbReference type="PROSITE" id="PS51480"/>
    </source>
</evidence>
<dbReference type="Gene3D" id="1.25.40.340">
    <property type="match status" value="1"/>
</dbReference>
<dbReference type="EMBL" id="HBFQ01016635">
    <property type="protein sequence ID" value="CAD8837205.1"/>
    <property type="molecule type" value="Transcribed_RNA"/>
</dbReference>
<sequence>MNGFSISLLRATEQFHAFLTAPTLAPAWPGANVPNPPAPVPMPFSLEDVSYIAKAVPSSDPKVEACFDKICASLIAAKAELDALDAIVGDGDCGSTMATGATRLMEEKSKLPMADPEKLCRCLSDVLSTAMGGSSGVLFRIMFLGMADFLKSSPGAWSESGGAALQAGLDAMMAAGGAQEGYRTMLDSLCPAARVLKDGGDLAAALAAAEAGAEKTKSMAARAGRSENVPEAVLKDTPDPGAVAVVKVIKAISEVSG</sequence>
<proteinExistence type="predicted"/>
<protein>
    <recommendedName>
        <fullName evidence="8">DhaL domain-containing protein</fullName>
    </recommendedName>
</protein>
<evidence type="ECO:0000313" key="7">
    <source>
        <dbReference type="EMBL" id="CAD8837205.1"/>
    </source>
</evidence>
<dbReference type="GO" id="GO:0019563">
    <property type="term" value="P:glycerol catabolic process"/>
    <property type="evidence" value="ECO:0007669"/>
    <property type="project" value="TreeGrafter"/>
</dbReference>
<organism evidence="7">
    <name type="scientific">Noctiluca scintillans</name>
    <name type="common">Sea sparkle</name>
    <name type="synonym">Red tide dinoflagellate</name>
    <dbReference type="NCBI Taxonomy" id="2966"/>
    <lineage>
        <taxon>Eukaryota</taxon>
        <taxon>Sar</taxon>
        <taxon>Alveolata</taxon>
        <taxon>Dinophyceae</taxon>
        <taxon>Noctilucales</taxon>
        <taxon>Noctilucaceae</taxon>
        <taxon>Noctiluca</taxon>
    </lineage>
</organism>
<keyword evidence="2" id="KW-0547">Nucleotide-binding</keyword>